<dbReference type="RefSeq" id="WP_273439426.1">
    <property type="nucleotide sequence ID" value="NZ_PKUN01000017.1"/>
</dbReference>
<comment type="caution">
    <text evidence="2">The sequence shown here is derived from an EMBL/GenBank/DDBJ whole genome shotgun (WGS) entry which is preliminary data.</text>
</comment>
<proteinExistence type="predicted"/>
<organism evidence="2 3">
    <name type="scientific">Sedimenticola selenatireducens</name>
    <dbReference type="NCBI Taxonomy" id="191960"/>
    <lineage>
        <taxon>Bacteria</taxon>
        <taxon>Pseudomonadati</taxon>
        <taxon>Pseudomonadota</taxon>
        <taxon>Gammaproteobacteria</taxon>
        <taxon>Chromatiales</taxon>
        <taxon>Sedimenticolaceae</taxon>
        <taxon>Sedimenticola</taxon>
    </lineage>
</organism>
<reference evidence="2 3" key="1">
    <citation type="submission" date="2017-11" db="EMBL/GenBank/DDBJ databases">
        <title>Genome-resolved metagenomics identifies genetic mobility, metabolic interactions, and unexpected diversity in perchlorate-reducing communities.</title>
        <authorList>
            <person name="Barnum T.P."/>
            <person name="Figueroa I.A."/>
            <person name="Carlstrom C.I."/>
            <person name="Lucas L.N."/>
            <person name="Engelbrektson A.L."/>
            <person name="Coates J.D."/>
        </authorList>
    </citation>
    <scope>NUCLEOTIDE SEQUENCE [LARGE SCALE GENOMIC DNA]</scope>
    <source>
        <strain evidence="2">BM301</strain>
    </source>
</reference>
<dbReference type="EMBL" id="PKUN01000017">
    <property type="protein sequence ID" value="PLX61438.1"/>
    <property type="molecule type" value="Genomic_DNA"/>
</dbReference>
<sequence length="96" mass="10385">MEPLIVVLLLFGVFSSETDPDEEKQPLAMEVPAVASGPAEQGSEAPVAVGDDYRRQSGCQVARHDVIYRDLSRSKRQPLTAGNADTSDCEGGCRYE</sequence>
<accession>A0A2N6CW43</accession>
<evidence type="ECO:0000313" key="3">
    <source>
        <dbReference type="Proteomes" id="UP000235015"/>
    </source>
</evidence>
<feature type="region of interest" description="Disordered" evidence="1">
    <location>
        <begin position="74"/>
        <end position="96"/>
    </location>
</feature>
<name>A0A2N6CW43_9GAMM</name>
<gene>
    <name evidence="2" type="ORF">C0630_10955</name>
</gene>
<protein>
    <submittedName>
        <fullName evidence="2">Uncharacterized protein</fullName>
    </submittedName>
</protein>
<dbReference type="AlphaFoldDB" id="A0A2N6CW43"/>
<dbReference type="Proteomes" id="UP000235015">
    <property type="component" value="Unassembled WGS sequence"/>
</dbReference>
<evidence type="ECO:0000313" key="2">
    <source>
        <dbReference type="EMBL" id="PLX61438.1"/>
    </source>
</evidence>
<evidence type="ECO:0000256" key="1">
    <source>
        <dbReference type="SAM" id="MobiDB-lite"/>
    </source>
</evidence>